<name>A0A918BDE9_9ACTN</name>
<dbReference type="AlphaFoldDB" id="A0A918BDE9"/>
<protein>
    <submittedName>
        <fullName evidence="1">Uncharacterized protein</fullName>
    </submittedName>
</protein>
<dbReference type="Proteomes" id="UP000620156">
    <property type="component" value="Unassembled WGS sequence"/>
</dbReference>
<comment type="caution">
    <text evidence="1">The sequence shown here is derived from an EMBL/GenBank/DDBJ whole genome shotgun (WGS) entry which is preliminary data.</text>
</comment>
<sequence>MPILPCHTCDSREPHRELTRDEKEWLKDRLVKRNVDDYRMCEAPGCRHVRTGLRQCAGYGDRHIRIPEPD</sequence>
<gene>
    <name evidence="1" type="ORF">GCM10010145_26820</name>
</gene>
<reference evidence="1" key="2">
    <citation type="submission" date="2020-09" db="EMBL/GenBank/DDBJ databases">
        <authorList>
            <person name="Sun Q."/>
            <person name="Ohkuma M."/>
        </authorList>
    </citation>
    <scope>NUCLEOTIDE SEQUENCE</scope>
    <source>
        <strain evidence="1">JCM 3131</strain>
    </source>
</reference>
<proteinExistence type="predicted"/>
<accession>A0A918BDE9</accession>
<organism evidence="1 2">
    <name type="scientific">Streptomyces ruber</name>
    <dbReference type="NCBI Taxonomy" id="83378"/>
    <lineage>
        <taxon>Bacteria</taxon>
        <taxon>Bacillati</taxon>
        <taxon>Actinomycetota</taxon>
        <taxon>Actinomycetes</taxon>
        <taxon>Kitasatosporales</taxon>
        <taxon>Streptomycetaceae</taxon>
        <taxon>Streptomyces</taxon>
    </lineage>
</organism>
<reference evidence="1" key="1">
    <citation type="journal article" date="2014" name="Int. J. Syst. Evol. Microbiol.">
        <title>Complete genome sequence of Corynebacterium casei LMG S-19264T (=DSM 44701T), isolated from a smear-ripened cheese.</title>
        <authorList>
            <consortium name="US DOE Joint Genome Institute (JGI-PGF)"/>
            <person name="Walter F."/>
            <person name="Albersmeier A."/>
            <person name="Kalinowski J."/>
            <person name="Ruckert C."/>
        </authorList>
    </citation>
    <scope>NUCLEOTIDE SEQUENCE</scope>
    <source>
        <strain evidence="1">JCM 3131</strain>
    </source>
</reference>
<evidence type="ECO:0000313" key="2">
    <source>
        <dbReference type="Proteomes" id="UP000620156"/>
    </source>
</evidence>
<evidence type="ECO:0000313" key="1">
    <source>
        <dbReference type="EMBL" id="GGQ55599.1"/>
    </source>
</evidence>
<keyword evidence="2" id="KW-1185">Reference proteome</keyword>
<dbReference type="RefSeq" id="WP_189216974.1">
    <property type="nucleotide sequence ID" value="NZ_BMQK01000004.1"/>
</dbReference>
<dbReference type="EMBL" id="BMQK01000004">
    <property type="protein sequence ID" value="GGQ55599.1"/>
    <property type="molecule type" value="Genomic_DNA"/>
</dbReference>